<dbReference type="HAMAP" id="MF_01478">
    <property type="entry name" value="Ribosomal_L12_arch"/>
    <property type="match status" value="1"/>
</dbReference>
<evidence type="ECO:0000313" key="10">
    <source>
        <dbReference type="Proteomes" id="UP000663874"/>
    </source>
</evidence>
<evidence type="ECO:0000313" key="8">
    <source>
        <dbReference type="EMBL" id="CAF1382750.1"/>
    </source>
</evidence>
<keyword evidence="3" id="KW-0689">Ribosomal protein</keyword>
<evidence type="ECO:0000256" key="4">
    <source>
        <dbReference type="ARBA" id="ARBA00023274"/>
    </source>
</evidence>
<dbReference type="GO" id="GO:0003735">
    <property type="term" value="F:structural constituent of ribosome"/>
    <property type="evidence" value="ECO:0007669"/>
    <property type="project" value="InterPro"/>
</dbReference>
<dbReference type="InterPro" id="IPR038716">
    <property type="entry name" value="P1/P2_N_sf"/>
</dbReference>
<evidence type="ECO:0000256" key="6">
    <source>
        <dbReference type="ARBA" id="ARBA00042918"/>
    </source>
</evidence>
<dbReference type="Pfam" id="PF00428">
    <property type="entry name" value="Ribosomal_60s"/>
    <property type="match status" value="1"/>
</dbReference>
<reference evidence="9" key="1">
    <citation type="submission" date="2021-02" db="EMBL/GenBank/DDBJ databases">
        <authorList>
            <person name="Nowell W R."/>
        </authorList>
    </citation>
    <scope>NUCLEOTIDE SEQUENCE</scope>
</reference>
<dbReference type="Proteomes" id="UP000663889">
    <property type="component" value="Unassembled WGS sequence"/>
</dbReference>
<dbReference type="FunFam" id="1.10.10.1410:FF:000001">
    <property type="entry name" value="60S acidic ribosomal protein P1"/>
    <property type="match status" value="1"/>
</dbReference>
<evidence type="ECO:0000256" key="2">
    <source>
        <dbReference type="ARBA" id="ARBA00005436"/>
    </source>
</evidence>
<dbReference type="CDD" id="cd05831">
    <property type="entry name" value="Ribosomal_P1"/>
    <property type="match status" value="1"/>
</dbReference>
<evidence type="ECO:0000256" key="7">
    <source>
        <dbReference type="SAM" id="MobiDB-lite"/>
    </source>
</evidence>
<dbReference type="Proteomes" id="UP000663874">
    <property type="component" value="Unassembled WGS sequence"/>
</dbReference>
<dbReference type="InterPro" id="IPR027534">
    <property type="entry name" value="Ribosomal_P1/P2"/>
</dbReference>
<keyword evidence="4" id="KW-0687">Ribonucleoprotein</keyword>
<dbReference type="GO" id="GO:0030295">
    <property type="term" value="F:protein kinase activator activity"/>
    <property type="evidence" value="ECO:0007669"/>
    <property type="project" value="TreeGrafter"/>
</dbReference>
<evidence type="ECO:0000256" key="1">
    <source>
        <dbReference type="ARBA" id="ARBA00003362"/>
    </source>
</evidence>
<dbReference type="GO" id="GO:0022625">
    <property type="term" value="C:cytosolic large ribosomal subunit"/>
    <property type="evidence" value="ECO:0007669"/>
    <property type="project" value="TreeGrafter"/>
</dbReference>
<dbReference type="Gene3D" id="1.10.10.1410">
    <property type="match status" value="1"/>
</dbReference>
<dbReference type="GO" id="GO:0006414">
    <property type="term" value="P:translational elongation"/>
    <property type="evidence" value="ECO:0007669"/>
    <property type="project" value="InterPro"/>
</dbReference>
<proteinExistence type="inferred from homology"/>
<dbReference type="GO" id="GO:0002181">
    <property type="term" value="P:cytoplasmic translation"/>
    <property type="evidence" value="ECO:0007669"/>
    <property type="project" value="TreeGrafter"/>
</dbReference>
<accession>A0A819SUJ4</accession>
<organism evidence="9 10">
    <name type="scientific">Rotaria sordida</name>
    <dbReference type="NCBI Taxonomy" id="392033"/>
    <lineage>
        <taxon>Eukaryota</taxon>
        <taxon>Metazoa</taxon>
        <taxon>Spiralia</taxon>
        <taxon>Gnathifera</taxon>
        <taxon>Rotifera</taxon>
        <taxon>Eurotatoria</taxon>
        <taxon>Bdelloidea</taxon>
        <taxon>Philodinida</taxon>
        <taxon>Philodinidae</taxon>
        <taxon>Rotaria</taxon>
    </lineage>
</organism>
<dbReference type="PANTHER" id="PTHR45696">
    <property type="entry name" value="60S ACIDIC RIBOSOMAL PROTEIN P1"/>
    <property type="match status" value="1"/>
</dbReference>
<comment type="function">
    <text evidence="1">Plays an important role in the elongation step of protein synthesis.</text>
</comment>
<evidence type="ECO:0000256" key="5">
    <source>
        <dbReference type="ARBA" id="ARBA00041116"/>
    </source>
</evidence>
<evidence type="ECO:0000256" key="3">
    <source>
        <dbReference type="ARBA" id="ARBA00022980"/>
    </source>
</evidence>
<feature type="compositionally biased region" description="Basic and acidic residues" evidence="7">
    <location>
        <begin position="86"/>
        <end position="107"/>
    </location>
</feature>
<dbReference type="GO" id="GO:0043021">
    <property type="term" value="F:ribonucleoprotein complex binding"/>
    <property type="evidence" value="ECO:0007669"/>
    <property type="project" value="TreeGrafter"/>
</dbReference>
<comment type="caution">
    <text evidence="9">The sequence shown here is derived from an EMBL/GenBank/DDBJ whole genome shotgun (WGS) entry which is preliminary data.</text>
</comment>
<dbReference type="AlphaFoldDB" id="A0A819SUJ4"/>
<feature type="region of interest" description="Disordered" evidence="7">
    <location>
        <begin position="68"/>
        <end position="122"/>
    </location>
</feature>
<sequence length="122" mass="12660">MALSNDELACIYASLILADDNVDVKGDKIAAILKAADYEIESYWPGLFASALEGVKVSDLIKNVGSAPMAAAPSQATTTTAAAAAGDDKKAAGGKEAPKKEEKKETKDDSDEGEDMGFGLFD</sequence>
<dbReference type="EMBL" id="CAJNOU010003296">
    <property type="protein sequence ID" value="CAF1382750.1"/>
    <property type="molecule type" value="Genomic_DNA"/>
</dbReference>
<gene>
    <name evidence="9" type="ORF">FNK824_LOCUS29478</name>
    <name evidence="8" type="ORF">SEV965_LOCUS30501</name>
</gene>
<dbReference type="PANTHER" id="PTHR45696:SF10">
    <property type="entry name" value="LARGE RIBOSOMAL SUBUNIT PROTEIN P1"/>
    <property type="match status" value="1"/>
</dbReference>
<evidence type="ECO:0000313" key="9">
    <source>
        <dbReference type="EMBL" id="CAF4065036.1"/>
    </source>
</evidence>
<dbReference type="EMBL" id="CAJOBE010008596">
    <property type="protein sequence ID" value="CAF4065036.1"/>
    <property type="molecule type" value="Genomic_DNA"/>
</dbReference>
<protein>
    <recommendedName>
        <fullName evidence="5">Large ribosomal subunit protein P1</fullName>
    </recommendedName>
    <alternativeName>
        <fullName evidence="6">60S acidic ribosomal protein P1</fullName>
    </alternativeName>
</protein>
<feature type="compositionally biased region" description="Low complexity" evidence="7">
    <location>
        <begin position="68"/>
        <end position="85"/>
    </location>
</feature>
<name>A0A819SUJ4_9BILA</name>
<comment type="similarity">
    <text evidence="2">Belongs to the eukaryotic ribosomal protein P1/P2 family.</text>
</comment>